<name>A0ABR7J2D7_9FLAO</name>
<proteinExistence type="predicted"/>
<feature type="transmembrane region" description="Helical" evidence="1">
    <location>
        <begin position="12"/>
        <end position="37"/>
    </location>
</feature>
<evidence type="ECO:0000313" key="3">
    <source>
        <dbReference type="Proteomes" id="UP000605990"/>
    </source>
</evidence>
<organism evidence="2 3">
    <name type="scientific">Flavobacterium bernardetii</name>
    <dbReference type="NCBI Taxonomy" id="2813823"/>
    <lineage>
        <taxon>Bacteria</taxon>
        <taxon>Pseudomonadati</taxon>
        <taxon>Bacteroidota</taxon>
        <taxon>Flavobacteriia</taxon>
        <taxon>Flavobacteriales</taxon>
        <taxon>Flavobacteriaceae</taxon>
        <taxon>Flavobacterium</taxon>
    </lineage>
</organism>
<dbReference type="EMBL" id="JACRUN010000016">
    <property type="protein sequence ID" value="MBC5836234.1"/>
    <property type="molecule type" value="Genomic_DNA"/>
</dbReference>
<dbReference type="RefSeq" id="WP_166131736.1">
    <property type="nucleotide sequence ID" value="NZ_JAANOQ010000015.1"/>
</dbReference>
<accession>A0ABR7J2D7</accession>
<reference evidence="2 3" key="1">
    <citation type="submission" date="2020-08" db="EMBL/GenBank/DDBJ databases">
        <title>Description of novel Flavobacterium F-408 isolate.</title>
        <authorList>
            <person name="Saticioglu I.B."/>
            <person name="Duman M."/>
            <person name="Altun S."/>
        </authorList>
    </citation>
    <scope>NUCLEOTIDE SEQUENCE [LARGE SCALE GENOMIC DNA]</scope>
    <source>
        <strain evidence="2 3">F-408</strain>
    </source>
</reference>
<evidence type="ECO:0008006" key="4">
    <source>
        <dbReference type="Google" id="ProtNLM"/>
    </source>
</evidence>
<sequence>MLNKLSKNQLYISITISCILFIFLNFSIGPTSVFGLAESIQNKTGYFFGVDINTLDYFLISLIPVFGLLLNSERKVNSFVEILKDNLTILLCCLITFSVGLFILITKIGSPSANPLIPEYLRVEPLKIYSTFFIGIGIILPFLINKKYVEKTENRIEEIGK</sequence>
<comment type="caution">
    <text evidence="2">The sequence shown here is derived from an EMBL/GenBank/DDBJ whole genome shotgun (WGS) entry which is preliminary data.</text>
</comment>
<feature type="transmembrane region" description="Helical" evidence="1">
    <location>
        <begin position="57"/>
        <end position="74"/>
    </location>
</feature>
<keyword evidence="3" id="KW-1185">Reference proteome</keyword>
<feature type="transmembrane region" description="Helical" evidence="1">
    <location>
        <begin position="126"/>
        <end position="144"/>
    </location>
</feature>
<evidence type="ECO:0000313" key="2">
    <source>
        <dbReference type="EMBL" id="MBC5836234.1"/>
    </source>
</evidence>
<feature type="transmembrane region" description="Helical" evidence="1">
    <location>
        <begin position="86"/>
        <end position="106"/>
    </location>
</feature>
<evidence type="ECO:0000256" key="1">
    <source>
        <dbReference type="SAM" id="Phobius"/>
    </source>
</evidence>
<gene>
    <name evidence="2" type="ORF">H8R27_15190</name>
</gene>
<dbReference type="Proteomes" id="UP000605990">
    <property type="component" value="Unassembled WGS sequence"/>
</dbReference>
<dbReference type="PROSITE" id="PS51257">
    <property type="entry name" value="PROKAR_LIPOPROTEIN"/>
    <property type="match status" value="1"/>
</dbReference>
<protein>
    <recommendedName>
        <fullName evidence="4">DUF4293 family protein</fullName>
    </recommendedName>
</protein>
<keyword evidence="1" id="KW-1133">Transmembrane helix</keyword>
<keyword evidence="1" id="KW-0812">Transmembrane</keyword>
<keyword evidence="1" id="KW-0472">Membrane</keyword>